<proteinExistence type="predicted"/>
<dbReference type="GO" id="GO:0008237">
    <property type="term" value="F:metallopeptidase activity"/>
    <property type="evidence" value="ECO:0007669"/>
    <property type="project" value="InterPro"/>
</dbReference>
<evidence type="ECO:0000313" key="3">
    <source>
        <dbReference type="Proteomes" id="UP001251528"/>
    </source>
</evidence>
<dbReference type="AlphaFoldDB" id="A0AAJ0CSV5"/>
<protein>
    <submittedName>
        <fullName evidence="2">Uncharacterized protein</fullName>
    </submittedName>
</protein>
<organism evidence="2 3">
    <name type="scientific">Conoideocrella luteorostrata</name>
    <dbReference type="NCBI Taxonomy" id="1105319"/>
    <lineage>
        <taxon>Eukaryota</taxon>
        <taxon>Fungi</taxon>
        <taxon>Dikarya</taxon>
        <taxon>Ascomycota</taxon>
        <taxon>Pezizomycotina</taxon>
        <taxon>Sordariomycetes</taxon>
        <taxon>Hypocreomycetidae</taxon>
        <taxon>Hypocreales</taxon>
        <taxon>Clavicipitaceae</taxon>
        <taxon>Conoideocrella</taxon>
    </lineage>
</organism>
<comment type="caution">
    <text evidence="2">The sequence shown here is derived from an EMBL/GenBank/DDBJ whole genome shotgun (WGS) entry which is preliminary data.</text>
</comment>
<keyword evidence="3" id="KW-1185">Reference proteome</keyword>
<dbReference type="InterPro" id="IPR024079">
    <property type="entry name" value="MetalloPept_cat_dom_sf"/>
</dbReference>
<evidence type="ECO:0000313" key="2">
    <source>
        <dbReference type="EMBL" id="KAK2605932.1"/>
    </source>
</evidence>
<evidence type="ECO:0000256" key="1">
    <source>
        <dbReference type="SAM" id="SignalP"/>
    </source>
</evidence>
<dbReference type="Proteomes" id="UP001251528">
    <property type="component" value="Unassembled WGS sequence"/>
</dbReference>
<gene>
    <name evidence="2" type="ORF">QQS21_003658</name>
</gene>
<dbReference type="EMBL" id="JASWJB010000049">
    <property type="protein sequence ID" value="KAK2605932.1"/>
    <property type="molecule type" value="Genomic_DNA"/>
</dbReference>
<feature type="chain" id="PRO_5042574018" evidence="1">
    <location>
        <begin position="17"/>
        <end position="359"/>
    </location>
</feature>
<accession>A0AAJ0CSV5</accession>
<feature type="signal peptide" evidence="1">
    <location>
        <begin position="1"/>
        <end position="16"/>
    </location>
</feature>
<name>A0AAJ0CSV5_9HYPO</name>
<keyword evidence="1" id="KW-0732">Signal</keyword>
<dbReference type="Gene3D" id="3.40.390.10">
    <property type="entry name" value="Collagenase (Catalytic Domain)"/>
    <property type="match status" value="1"/>
</dbReference>
<reference evidence="2" key="1">
    <citation type="submission" date="2023-06" db="EMBL/GenBank/DDBJ databases">
        <title>Conoideocrella luteorostrata (Hypocreales: Clavicipitaceae), a potential biocontrol fungus for elongate hemlock scale in United States Christmas tree production areas.</title>
        <authorList>
            <person name="Barrett H."/>
            <person name="Lovett B."/>
            <person name="Macias A.M."/>
            <person name="Stajich J.E."/>
            <person name="Kasson M.T."/>
        </authorList>
    </citation>
    <scope>NUCLEOTIDE SEQUENCE</scope>
    <source>
        <strain evidence="2">ARSEF 14590</strain>
    </source>
</reference>
<sequence length="359" mass="41113">MPFFIILLWLVRLSHGWYMDVSCYEKHHHPEHVLSWMKGAFDLIDVAFVATSELNEAIRQRTAFTDLTPVHRAQHRALHQLLSGATTSAKNIYRMTLNTATQWEKVRTKFEVMQKYKDSAHGEPQDLGLPADHDGTHRYQLLTNKDVVVYCDLGRFMYGYQCLTWLPNPGWACDVSVMIDFPVDRAFTQCMDPSASDIKESVWAQPSSIDGIPLQIQICERFFTDQIQNRAAEFKKLQVFDDVSRAISAYQDLNGPPVQRWQRDNLDRPPIDMALQGDTTMLHALLTALPDGANAVNVEGDELRGWGNAIRLSKEEPRKAIDNASNYVFFALACRMALPEIKFRISDQGKFVRSLYRSR</sequence>